<comment type="similarity">
    <text evidence="2">Belongs to the methyl-accepting chemotaxis (MCP) protein family.</text>
</comment>
<dbReference type="PROSITE" id="PS50111">
    <property type="entry name" value="CHEMOTAXIS_TRANSDUC_2"/>
    <property type="match status" value="1"/>
</dbReference>
<proteinExistence type="inferred from homology"/>
<organism evidence="6">
    <name type="scientific">Rhizobium etli</name>
    <dbReference type="NCBI Taxonomy" id="29449"/>
    <lineage>
        <taxon>Bacteria</taxon>
        <taxon>Pseudomonadati</taxon>
        <taxon>Pseudomonadota</taxon>
        <taxon>Alphaproteobacteria</taxon>
        <taxon>Hyphomicrobiales</taxon>
        <taxon>Rhizobiaceae</taxon>
        <taxon>Rhizobium/Agrobacterium group</taxon>
        <taxon>Rhizobium</taxon>
    </lineage>
</organism>
<dbReference type="InterPro" id="IPR004089">
    <property type="entry name" value="MCPsignal_dom"/>
</dbReference>
<dbReference type="EMBL" id="AF358661">
    <property type="protein sequence ID" value="AAK48920.1"/>
    <property type="molecule type" value="Genomic_DNA"/>
</dbReference>
<protein>
    <submittedName>
        <fullName evidence="6">Methyl-accepting chemotaxis protein</fullName>
    </submittedName>
</protein>
<keyword evidence="3" id="KW-0807">Transducer</keyword>
<dbReference type="PANTHER" id="PTHR43531">
    <property type="entry name" value="PROTEIN ICFG"/>
    <property type="match status" value="1"/>
</dbReference>
<sequence>MAKDAGKVTLLNRLGLLPVTAYLRQSFFFLASPCFFLRFTIGSIHLALQIDYPNSRASSGRYRGISLRIILSRSAVRISAVNKAYPQSVLAAIRQDIATYGMALGDIAALQARRRDAVISKVTYHEYGALTSIAFHDVVRSDSRQIDVPLLHMTASTLEALNRHISLYVSERFVHTSSAEVLQRRGRTGLMQVRQRIYQNYTARLSYKYWRSDDRAASYTSQFSTGRSGHALRSRVSPSRCWWYVLHCSWRGTAFAVCCLLRWQNLLLTEIDAKSLMVNWRTGLPLAAAVYWSTWRRRMLRSHTDRATHMREVSQDARINSGTSDLSGLAEISTASNDLARRTEQQAASLEETVAALGEVSRGVNGTAEGASRAQGVVATARTNAEKGGEIVARAIDAMSEIQNSSSKKAANNTDLSTCTHEHQVSVLDKTAGSIEIGNIISVIDEIAFQTNLLAPNAGVEAARAGEAGKGFAVVAQEVRELAQRSANAAREIKQLIRKNRRRWVECPAASMERRSAQAAPRESWRSPPASMLSNRYPARSSPAPQPNCCGGSRRAPEGYLHIARTRFNPVVLPMQARKRRRLERAVGPRSSASLWSQVVNGIEQFALTGLLWESAHTPIHYIQAYPVLPASLALRLSQDCEN</sequence>
<evidence type="ECO:0000259" key="5">
    <source>
        <dbReference type="PROSITE" id="PS50111"/>
    </source>
</evidence>
<reference evidence="6" key="1">
    <citation type="submission" date="2001-03" db="EMBL/GenBank/DDBJ databases">
        <title>The Tar protein of Rhizobium etli mediates aspartate/glutamate chemotaxis and glutamate-induced metabolic reorganization.</title>
        <authorList>
            <person name="Mendoza A."/>
            <person name="Leija A."/>
            <person name="Sergio E."/>
            <person name="Manson M."/>
            <person name="Mora J."/>
        </authorList>
    </citation>
    <scope>NUCLEOTIDE SEQUENCE</scope>
</reference>
<keyword evidence="1" id="KW-0145">Chemotaxis</keyword>
<dbReference type="GO" id="GO:0016020">
    <property type="term" value="C:membrane"/>
    <property type="evidence" value="ECO:0007669"/>
    <property type="project" value="InterPro"/>
</dbReference>
<evidence type="ECO:0000256" key="1">
    <source>
        <dbReference type="ARBA" id="ARBA00022500"/>
    </source>
</evidence>
<dbReference type="Gene3D" id="1.10.287.950">
    <property type="entry name" value="Methyl-accepting chemotaxis protein"/>
    <property type="match status" value="1"/>
</dbReference>
<dbReference type="PANTHER" id="PTHR43531:SF11">
    <property type="entry name" value="METHYL-ACCEPTING CHEMOTAXIS PROTEIN 3"/>
    <property type="match status" value="1"/>
</dbReference>
<dbReference type="AlphaFoldDB" id="Q93TG9"/>
<dbReference type="GO" id="GO:0006935">
    <property type="term" value="P:chemotaxis"/>
    <property type="evidence" value="ECO:0007669"/>
    <property type="project" value="UniProtKB-KW"/>
</dbReference>
<dbReference type="GO" id="GO:0007165">
    <property type="term" value="P:signal transduction"/>
    <property type="evidence" value="ECO:0007669"/>
    <property type="project" value="UniProtKB-KW"/>
</dbReference>
<dbReference type="SUPFAM" id="SSF58104">
    <property type="entry name" value="Methyl-accepting chemotaxis protein (MCP) signaling domain"/>
    <property type="match status" value="1"/>
</dbReference>
<evidence type="ECO:0000256" key="3">
    <source>
        <dbReference type="PROSITE-ProRule" id="PRU00284"/>
    </source>
</evidence>
<dbReference type="SMART" id="SM00283">
    <property type="entry name" value="MA"/>
    <property type="match status" value="1"/>
</dbReference>
<feature type="domain" description="Methyl-accepting transducer" evidence="5">
    <location>
        <begin position="321"/>
        <end position="499"/>
    </location>
</feature>
<feature type="region of interest" description="Disordered" evidence="4">
    <location>
        <begin position="510"/>
        <end position="552"/>
    </location>
</feature>
<evidence type="ECO:0000256" key="2">
    <source>
        <dbReference type="ARBA" id="ARBA00029447"/>
    </source>
</evidence>
<dbReference type="InterPro" id="IPR051310">
    <property type="entry name" value="MCP_chemotaxis"/>
</dbReference>
<evidence type="ECO:0000256" key="4">
    <source>
        <dbReference type="SAM" id="MobiDB-lite"/>
    </source>
</evidence>
<evidence type="ECO:0000313" key="6">
    <source>
        <dbReference type="EMBL" id="AAK48920.1"/>
    </source>
</evidence>
<name>Q93TG9_RHIET</name>
<accession>Q93TG9</accession>
<dbReference type="Pfam" id="PF00015">
    <property type="entry name" value="MCPsignal"/>
    <property type="match status" value="1"/>
</dbReference>